<dbReference type="Gene3D" id="2.40.30.10">
    <property type="entry name" value="Translation factors"/>
    <property type="match status" value="1"/>
</dbReference>
<dbReference type="GO" id="GO:0003746">
    <property type="term" value="F:translation elongation factor activity"/>
    <property type="evidence" value="ECO:0007669"/>
    <property type="project" value="UniProtKB-KW"/>
</dbReference>
<keyword evidence="2" id="KW-1185">Reference proteome</keyword>
<dbReference type="SUPFAM" id="SSF50447">
    <property type="entry name" value="Translation proteins"/>
    <property type="match status" value="1"/>
</dbReference>
<accession>F1YEH0</accession>
<organism evidence="1 2">
    <name type="scientific">Gordonia neofelifaecis NRRL B-59395</name>
    <dbReference type="NCBI Taxonomy" id="644548"/>
    <lineage>
        <taxon>Bacteria</taxon>
        <taxon>Bacillati</taxon>
        <taxon>Actinomycetota</taxon>
        <taxon>Actinomycetes</taxon>
        <taxon>Mycobacteriales</taxon>
        <taxon>Gordoniaceae</taxon>
        <taxon>Gordonia</taxon>
    </lineage>
</organism>
<dbReference type="Proteomes" id="UP000035065">
    <property type="component" value="Unassembled WGS sequence"/>
</dbReference>
<dbReference type="eggNOG" id="ENOG5030I3X">
    <property type="taxonomic scope" value="Bacteria"/>
</dbReference>
<evidence type="ECO:0000313" key="2">
    <source>
        <dbReference type="Proteomes" id="UP000035065"/>
    </source>
</evidence>
<keyword evidence="1" id="KW-0648">Protein biosynthesis</keyword>
<gene>
    <name evidence="1" type="ORF">SCNU_00455</name>
</gene>
<dbReference type="EMBL" id="AEUD01000001">
    <property type="protein sequence ID" value="EGD56803.1"/>
    <property type="molecule type" value="Genomic_DNA"/>
</dbReference>
<dbReference type="AlphaFoldDB" id="F1YEH0"/>
<dbReference type="RefSeq" id="WP_009677368.1">
    <property type="nucleotide sequence ID" value="NZ_AEUD01000001.1"/>
</dbReference>
<evidence type="ECO:0000313" key="1">
    <source>
        <dbReference type="EMBL" id="EGD56803.1"/>
    </source>
</evidence>
<reference evidence="1 2" key="1">
    <citation type="journal article" date="2011" name="J. Bacteriol.">
        <title>Draft Genome Sequence of Gordonia neofelifaecis NRRL B-59395, a Cholesterol-Degrading Actinomycete.</title>
        <authorList>
            <person name="Ge F."/>
            <person name="Li W."/>
            <person name="Chen G."/>
            <person name="Liu Y."/>
            <person name="Zhang G."/>
            <person name="Yong B."/>
            <person name="Wang Q."/>
            <person name="Wang N."/>
            <person name="Huang Z."/>
            <person name="Li W."/>
            <person name="Wang J."/>
            <person name="Wu C."/>
            <person name="Xie Q."/>
            <person name="Liu G."/>
        </authorList>
    </citation>
    <scope>NUCLEOTIDE SEQUENCE [LARGE SCALE GENOMIC DNA]</scope>
    <source>
        <strain evidence="1 2">NRRL B-59395</strain>
    </source>
</reference>
<name>F1YEH0_9ACTN</name>
<comment type="caution">
    <text evidence="1">The sequence shown here is derived from an EMBL/GenBank/DDBJ whole genome shotgun (WGS) entry which is preliminary data.</text>
</comment>
<protein>
    <submittedName>
        <fullName evidence="1">Elongation factor Tu</fullName>
    </submittedName>
</protein>
<dbReference type="STRING" id="644548.SCNU_00455"/>
<keyword evidence="1" id="KW-0251">Elongation factor</keyword>
<dbReference type="InterPro" id="IPR009000">
    <property type="entry name" value="Transl_B-barrel_sf"/>
</dbReference>
<proteinExistence type="predicted"/>
<sequence length="132" mass="13845">MGFFSRKTEPGPVVDPTGPFAFGVEDVFSITGRGLMFTGSVESGAVVRGADAELVFGDRVLPVRIGRLESRKRRKPQALNAGYVGAIGLDGLDKDDLPRRFHGEHVILDTAALRGGVIRSPAGGAPPETGSA</sequence>